<dbReference type="Proteomes" id="UP001221142">
    <property type="component" value="Unassembled WGS sequence"/>
</dbReference>
<protein>
    <recommendedName>
        <fullName evidence="4">Secreted protein</fullName>
    </recommendedName>
</protein>
<comment type="caution">
    <text evidence="2">The sequence shown here is derived from an EMBL/GenBank/DDBJ whole genome shotgun (WGS) entry which is preliminary data.</text>
</comment>
<sequence>MLCAGCVCIRLISCVLADSVTAGQNLYLLCLARSCSSLPILAHAGDTTSFNPVRSGSSPVLLYHISFHCFFTPSPSPLLSCPTSTTEQGGMMVSMEDLTPLTRLRYNASLRRYSYRPAFCLGYHTPPPSCPLTRRTRVNLRPVDPSLPHTCPSRARPCCYESERTYVLCDARWRAAPTLLRCSWSRRWRQRRCPARPFLLCCAVPL</sequence>
<reference evidence="2" key="1">
    <citation type="submission" date="2023-03" db="EMBL/GenBank/DDBJ databases">
        <title>Massive genome expansion in bonnet fungi (Mycena s.s.) driven by repeated elements and novel gene families across ecological guilds.</title>
        <authorList>
            <consortium name="Lawrence Berkeley National Laboratory"/>
            <person name="Harder C.B."/>
            <person name="Miyauchi S."/>
            <person name="Viragh M."/>
            <person name="Kuo A."/>
            <person name="Thoen E."/>
            <person name="Andreopoulos B."/>
            <person name="Lu D."/>
            <person name="Skrede I."/>
            <person name="Drula E."/>
            <person name="Henrissat B."/>
            <person name="Morin E."/>
            <person name="Kohler A."/>
            <person name="Barry K."/>
            <person name="LaButti K."/>
            <person name="Morin E."/>
            <person name="Salamov A."/>
            <person name="Lipzen A."/>
            <person name="Mereny Z."/>
            <person name="Hegedus B."/>
            <person name="Baldrian P."/>
            <person name="Stursova M."/>
            <person name="Weitz H."/>
            <person name="Taylor A."/>
            <person name="Grigoriev I.V."/>
            <person name="Nagy L.G."/>
            <person name="Martin F."/>
            <person name="Kauserud H."/>
        </authorList>
    </citation>
    <scope>NUCLEOTIDE SEQUENCE</scope>
    <source>
        <strain evidence="2">9284</strain>
    </source>
</reference>
<accession>A0AAD7FGG8</accession>
<feature type="chain" id="PRO_5042155846" description="Secreted protein" evidence="1">
    <location>
        <begin position="18"/>
        <end position="206"/>
    </location>
</feature>
<evidence type="ECO:0000313" key="2">
    <source>
        <dbReference type="EMBL" id="KAJ7618648.1"/>
    </source>
</evidence>
<evidence type="ECO:0000313" key="3">
    <source>
        <dbReference type="Proteomes" id="UP001221142"/>
    </source>
</evidence>
<dbReference type="AlphaFoldDB" id="A0AAD7FGG8"/>
<keyword evidence="3" id="KW-1185">Reference proteome</keyword>
<dbReference type="EMBL" id="JARKIF010000019">
    <property type="protein sequence ID" value="KAJ7618648.1"/>
    <property type="molecule type" value="Genomic_DNA"/>
</dbReference>
<gene>
    <name evidence="2" type="ORF">FB45DRAFT_170051</name>
</gene>
<proteinExistence type="predicted"/>
<keyword evidence="1" id="KW-0732">Signal</keyword>
<organism evidence="2 3">
    <name type="scientific">Roridomyces roridus</name>
    <dbReference type="NCBI Taxonomy" id="1738132"/>
    <lineage>
        <taxon>Eukaryota</taxon>
        <taxon>Fungi</taxon>
        <taxon>Dikarya</taxon>
        <taxon>Basidiomycota</taxon>
        <taxon>Agaricomycotina</taxon>
        <taxon>Agaricomycetes</taxon>
        <taxon>Agaricomycetidae</taxon>
        <taxon>Agaricales</taxon>
        <taxon>Marasmiineae</taxon>
        <taxon>Mycenaceae</taxon>
        <taxon>Roridomyces</taxon>
    </lineage>
</organism>
<evidence type="ECO:0000256" key="1">
    <source>
        <dbReference type="SAM" id="SignalP"/>
    </source>
</evidence>
<name>A0AAD7FGG8_9AGAR</name>
<evidence type="ECO:0008006" key="4">
    <source>
        <dbReference type="Google" id="ProtNLM"/>
    </source>
</evidence>
<feature type="signal peptide" evidence="1">
    <location>
        <begin position="1"/>
        <end position="17"/>
    </location>
</feature>